<evidence type="ECO:0000313" key="3">
    <source>
        <dbReference type="Proteomes" id="UP000322244"/>
    </source>
</evidence>
<evidence type="ECO:0000256" key="1">
    <source>
        <dbReference type="SAM" id="SignalP"/>
    </source>
</evidence>
<evidence type="ECO:0000313" key="2">
    <source>
        <dbReference type="EMBL" id="KAA0022539.1"/>
    </source>
</evidence>
<sequence length="205" mass="21041">MAIWRPSLRSAAVLALAACTLALSACAVDDAEGNPNLQKGQVVVGSGTSIDSELIADIYAGSLRRAGAHVPPVVRAGDRTQALAALDSGRITLVPETTGGLLKYLEPAAKQTDSDDVFVAVNKALPEGLSVSDYSMAEVGATDGAPAQNVVPLFRKGSLTDDQVKKLNVVAGELTTADLTDLTGKVRDGGQSADVAGGWLDERGI</sequence>
<dbReference type="EMBL" id="VLNY01000005">
    <property type="protein sequence ID" value="KAA0022539.1"/>
    <property type="molecule type" value="Genomic_DNA"/>
</dbReference>
<keyword evidence="3" id="KW-1185">Reference proteome</keyword>
<accession>A0A5A7SB67</accession>
<feature type="signal peptide" evidence="1">
    <location>
        <begin position="1"/>
        <end position="27"/>
    </location>
</feature>
<protein>
    <submittedName>
        <fullName evidence="2">Uncharacterized protein</fullName>
    </submittedName>
</protein>
<name>A0A5A7SB67_9NOCA</name>
<dbReference type="Gene3D" id="3.40.190.10">
    <property type="entry name" value="Periplasmic binding protein-like II"/>
    <property type="match status" value="1"/>
</dbReference>
<proteinExistence type="predicted"/>
<dbReference type="PROSITE" id="PS51257">
    <property type="entry name" value="PROKAR_LIPOPROTEIN"/>
    <property type="match status" value="1"/>
</dbReference>
<gene>
    <name evidence="2" type="ORF">FOY51_12630</name>
</gene>
<dbReference type="OrthoDB" id="4567439at2"/>
<reference evidence="2 3" key="1">
    <citation type="submission" date="2019-07" db="EMBL/GenBank/DDBJ databases">
        <title>Rhodococcus cavernicolus sp. nov., isolated from a cave.</title>
        <authorList>
            <person name="Lee S.D."/>
        </authorList>
    </citation>
    <scope>NUCLEOTIDE SEQUENCE [LARGE SCALE GENOMIC DNA]</scope>
    <source>
        <strain evidence="2 3">C1-24</strain>
    </source>
</reference>
<organism evidence="2 3">
    <name type="scientific">Antrihabitans cavernicola</name>
    <dbReference type="NCBI Taxonomy" id="2495913"/>
    <lineage>
        <taxon>Bacteria</taxon>
        <taxon>Bacillati</taxon>
        <taxon>Actinomycetota</taxon>
        <taxon>Actinomycetes</taxon>
        <taxon>Mycobacteriales</taxon>
        <taxon>Nocardiaceae</taxon>
        <taxon>Antrihabitans</taxon>
    </lineage>
</organism>
<dbReference type="Proteomes" id="UP000322244">
    <property type="component" value="Unassembled WGS sequence"/>
</dbReference>
<feature type="chain" id="PRO_5022827286" evidence="1">
    <location>
        <begin position="28"/>
        <end position="205"/>
    </location>
</feature>
<keyword evidence="1" id="KW-0732">Signal</keyword>
<dbReference type="AlphaFoldDB" id="A0A5A7SB67"/>
<dbReference type="RefSeq" id="WP_149430595.1">
    <property type="nucleotide sequence ID" value="NZ_VLNY01000005.1"/>
</dbReference>
<comment type="caution">
    <text evidence="2">The sequence shown here is derived from an EMBL/GenBank/DDBJ whole genome shotgun (WGS) entry which is preliminary data.</text>
</comment>
<dbReference type="SUPFAM" id="SSF53850">
    <property type="entry name" value="Periplasmic binding protein-like II"/>
    <property type="match status" value="1"/>
</dbReference>